<feature type="chain" id="PRO_5042289918" description="Leucine-rich repeat domain-containing protein" evidence="1">
    <location>
        <begin position="24"/>
        <end position="1255"/>
    </location>
</feature>
<gene>
    <name evidence="2" type="ORF">J3R75_004049</name>
</gene>
<accession>A0AAE4ARY3</accession>
<dbReference type="InterPro" id="IPR026906">
    <property type="entry name" value="LRR_5"/>
</dbReference>
<proteinExistence type="predicted"/>
<feature type="signal peptide" evidence="1">
    <location>
        <begin position="1"/>
        <end position="23"/>
    </location>
</feature>
<dbReference type="PANTHER" id="PTHR45661:SF3">
    <property type="entry name" value="IG-LIKE DOMAIN-CONTAINING PROTEIN"/>
    <property type="match status" value="1"/>
</dbReference>
<keyword evidence="1" id="KW-0732">Signal</keyword>
<dbReference type="RefSeq" id="WP_307265430.1">
    <property type="nucleotide sequence ID" value="NZ_JAUSVL010000001.1"/>
</dbReference>
<organism evidence="2 3">
    <name type="scientific">Oligosphaera ethanolica</name>
    <dbReference type="NCBI Taxonomy" id="760260"/>
    <lineage>
        <taxon>Bacteria</taxon>
        <taxon>Pseudomonadati</taxon>
        <taxon>Lentisphaerota</taxon>
        <taxon>Oligosphaeria</taxon>
        <taxon>Oligosphaerales</taxon>
        <taxon>Oligosphaeraceae</taxon>
        <taxon>Oligosphaera</taxon>
    </lineage>
</organism>
<reference evidence="2" key="1">
    <citation type="submission" date="2023-07" db="EMBL/GenBank/DDBJ databases">
        <title>Genomic Encyclopedia of Type Strains, Phase IV (KMG-IV): sequencing the most valuable type-strain genomes for metagenomic binning, comparative biology and taxonomic classification.</title>
        <authorList>
            <person name="Goeker M."/>
        </authorList>
    </citation>
    <scope>NUCLEOTIDE SEQUENCE</scope>
    <source>
        <strain evidence="2">DSM 24202</strain>
    </source>
</reference>
<dbReference type="Pfam" id="PF13306">
    <property type="entry name" value="LRR_5"/>
    <property type="match status" value="4"/>
</dbReference>
<sequence length="1255" mass="133712">MKRNRHCVLMVVAFVLATAGSWAGIDGTWRHLAYEVDTMLHWSSLINASGALNGTMNYEEILSDDDDGSGTVPLTTVFHERGGVTVDVGGGEEIWNLYRNLAEDVMGGIGVDEEDELVALKLFVQPATNHSAADLGGRWHVRRLLFEPGAPAFVGYGKAEGSLNGMMTSRWEYSPMETAEKELVVSSTITAAGVVSLTVRVPVTGARGELEDFSYTGYMNASRDVIISTSAPNDAEANWNLLVLVKQAAAYSRADLAGTWAMAQMWIGPDGMDDAALDPEYAGYSRGIGALNGRFNIEEGGDVYSGWRGERDIVGLKSFVYSDGQVKMMPLDGGAPLSGQMNASKNVIVCADNADGDVNYSVFVKVSEEGFGGFTYSIAGGKATVTGYDGAGVAVVPATYNGVPVTAIADGAFADNQWLFNVVMPPSITRIGAEAFRGCVGLEWLAMPEGLVSIGVGAFKDCDHLGAIFFKGGRPTADGVLGSSAMGSFAEGNPGWGNSASEMLGGLVVGRIDYAPESDFETYEIPNVGVSLTQYNGSGDSALYVNVPPTIGGKPVVILGNDLFAYRPEIRLLILPENLLEIGRGSVATCENLRTVILPSTLQSIGEYALEDNESLLYVDIPEGVAQLEPEVFLDCSRLVSVSMPSTINYIGDFAFSGCSLLGSMSIPAPVMYIGDGAFMGCNSLVRFIVDAENDFFASTADGVLCDKALTTLIQYPAGRLGPYAIPASVTGIAPWAFHSARLQSIDIGATIVAIGAGAFALCDELQVLNVAATNAQFSSVGGVLFSKDGTALLQYPGGVAGAYSVPAGVTHIGAFAFAGCWRLSGIELGSSVQTIGVGAFAECMALREVALPAGLQRIEESTFESCHSLQNVPIPPSVTVIGESAFEDCYSLRQIVIPEGVLSIGPDAFDNCVQLQAIVVPDSVTELGEGAFAECERLATAVLGRGVTVIPYDCFYGCSALREVTIHGALTEIGEYAFIYCQSLPNFVVPATVTMIDTFAFWDCPSLASVEFMGPAPQIGWRPFPVNLSSKLYYWVTQPGWDALDGSWDVYVNQLEGRVRTFRVVFDIGAVAQRVGGGALEQIVEENQMAVPPDLQTVGPAWTLREWEPQPGVITADATYRALYAYHYELPGGWDLIGAPLQPRAEQVYDNFGQGLTGFDAAGRQYVHPNIIAVGKAYWIFTEADEPADLLGYSPSDSGLNELLPAGWNFVSPALPVAGLPQGVEAAWEWTGQTYQMCTQIVPGRGYWLYQSQQ</sequence>
<dbReference type="AlphaFoldDB" id="A0AAE4ARY3"/>
<comment type="caution">
    <text evidence="2">The sequence shown here is derived from an EMBL/GenBank/DDBJ whole genome shotgun (WGS) entry which is preliminary data.</text>
</comment>
<dbReference type="Gene3D" id="3.80.10.10">
    <property type="entry name" value="Ribonuclease Inhibitor"/>
    <property type="match status" value="4"/>
</dbReference>
<dbReference type="SUPFAM" id="SSF52058">
    <property type="entry name" value="L domain-like"/>
    <property type="match status" value="2"/>
</dbReference>
<name>A0AAE4ARY3_9BACT</name>
<dbReference type="InterPro" id="IPR032675">
    <property type="entry name" value="LRR_dom_sf"/>
</dbReference>
<dbReference type="EMBL" id="JAUSVL010000001">
    <property type="protein sequence ID" value="MDQ0291942.1"/>
    <property type="molecule type" value="Genomic_DNA"/>
</dbReference>
<keyword evidence="3" id="KW-1185">Reference proteome</keyword>
<evidence type="ECO:0000313" key="3">
    <source>
        <dbReference type="Proteomes" id="UP001238163"/>
    </source>
</evidence>
<dbReference type="PANTHER" id="PTHR45661">
    <property type="entry name" value="SURFACE ANTIGEN"/>
    <property type="match status" value="1"/>
</dbReference>
<evidence type="ECO:0000313" key="2">
    <source>
        <dbReference type="EMBL" id="MDQ0291942.1"/>
    </source>
</evidence>
<evidence type="ECO:0008006" key="4">
    <source>
        <dbReference type="Google" id="ProtNLM"/>
    </source>
</evidence>
<dbReference type="Proteomes" id="UP001238163">
    <property type="component" value="Unassembled WGS sequence"/>
</dbReference>
<protein>
    <recommendedName>
        <fullName evidence="4">Leucine-rich repeat domain-containing protein</fullName>
    </recommendedName>
</protein>
<evidence type="ECO:0000256" key="1">
    <source>
        <dbReference type="SAM" id="SignalP"/>
    </source>
</evidence>
<dbReference type="InterPro" id="IPR053139">
    <property type="entry name" value="Surface_bspA-like"/>
</dbReference>